<dbReference type="PANTHER" id="PTHR11365:SF23">
    <property type="entry name" value="HYPOTHETICAL 5-OXOPROLINASE (EUROFUNG)-RELATED"/>
    <property type="match status" value="1"/>
</dbReference>
<dbReference type="GO" id="GO:0005829">
    <property type="term" value="C:cytosol"/>
    <property type="evidence" value="ECO:0007669"/>
    <property type="project" value="TreeGrafter"/>
</dbReference>
<dbReference type="GO" id="GO:0017168">
    <property type="term" value="F:5-oxoprolinase (ATP-hydrolyzing) activity"/>
    <property type="evidence" value="ECO:0007669"/>
    <property type="project" value="TreeGrafter"/>
</dbReference>
<comment type="caution">
    <text evidence="4">The sequence shown here is derived from an EMBL/GenBank/DDBJ whole genome shotgun (WGS) entry which is preliminary data.</text>
</comment>
<dbReference type="Proteomes" id="UP000235994">
    <property type="component" value="Unassembled WGS sequence"/>
</dbReference>
<dbReference type="RefSeq" id="WP_102772894.1">
    <property type="nucleotide sequence ID" value="NZ_POQS01000003.1"/>
</dbReference>
<dbReference type="InterPro" id="IPR002821">
    <property type="entry name" value="Hydantoinase_A"/>
</dbReference>
<gene>
    <name evidence="4" type="ORF">C1I89_11390</name>
</gene>
<accession>A0A2N8KI43</accession>
<evidence type="ECO:0000313" key="5">
    <source>
        <dbReference type="Proteomes" id="UP000235994"/>
    </source>
</evidence>
<dbReference type="InterPro" id="IPR049517">
    <property type="entry name" value="ACX-like_C"/>
</dbReference>
<dbReference type="InterPro" id="IPR045079">
    <property type="entry name" value="Oxoprolinase-like"/>
</dbReference>
<evidence type="ECO:0000313" key="4">
    <source>
        <dbReference type="EMBL" id="PND33106.1"/>
    </source>
</evidence>
<name>A0A2N8KI43_9BURK</name>
<feature type="domain" description="Hydantoinase/oxoprolinase N-terminal" evidence="2">
    <location>
        <begin position="3"/>
        <end position="181"/>
    </location>
</feature>
<dbReference type="PANTHER" id="PTHR11365">
    <property type="entry name" value="5-OXOPROLINASE RELATED"/>
    <property type="match status" value="1"/>
</dbReference>
<sequence length="688" mass="73875">MYRIGIDVGGTFTDFTMIDEDAGTVHFHKVPSTPHDPSEAIAAGIGQMLEQRGVSPAQVSHVGHGTTVATNLIIERKGARVGLITTHGFRDVLEIGRQTRPHLYDYSVGKPPVAVPREFRIEVAERVNAAGEVLTPLDEAAVRAAAERYAQAGIEAVTICFLHAYRNPAHERRAAQIVAEVMPQAYISLSSDVLPEFREYERLSTTVLNAAVGPKMARYLERFLQRVRELDIRHEPHTIHSNGGLMSIATVRQYPVRTCLSGPAAGVVGAAAVGRAIGSPDLVTFDVGGTSTDVSLVCDGRPLFTSHRQVAGYPVKTPMVDIHVIGAGGGSIAWLDDAGALKVGPHSAGAVPGPVGYGRGGQEPTITDAEIALQRLNPVALLNGRMPVHAQAARQVIEQRVAEPLGLGMEAAAEGILRIAAANMSRAIRAVSTERGYDLSRFALYAYGGAGPLHAAEVAEECGIPTVIVPQEPGTMCARGILLSDISFDFVRSEISLASPDNWSAISAIFEELRAQARDWLAEERVDPALRACHSAIDARYEGQNFEVQVGLDDTGPGGYAEFARRFAEAHEREYGYTVDDRKVQIINCRMQAVGQVVKAPLAPRHVGGALDDALLGRRQAYFGAGHGWVDTPVYDRDRVPTGARFTGPALLEEMSSTTVVGVGHQASVDEYGNLIIRLQGGTHEQDR</sequence>
<proteinExistence type="predicted"/>
<feature type="domain" description="Acetophenone carboxylase-like C-terminal" evidence="3">
    <location>
        <begin position="504"/>
        <end position="672"/>
    </location>
</feature>
<dbReference type="Gene3D" id="3.30.420.40">
    <property type="match status" value="1"/>
</dbReference>
<keyword evidence="5" id="KW-1185">Reference proteome</keyword>
<dbReference type="Pfam" id="PF05378">
    <property type="entry name" value="Hydant_A_N"/>
    <property type="match status" value="1"/>
</dbReference>
<evidence type="ECO:0000259" key="2">
    <source>
        <dbReference type="Pfam" id="PF05378"/>
    </source>
</evidence>
<dbReference type="GO" id="GO:0006749">
    <property type="term" value="P:glutathione metabolic process"/>
    <property type="evidence" value="ECO:0007669"/>
    <property type="project" value="TreeGrafter"/>
</dbReference>
<dbReference type="InterPro" id="IPR043129">
    <property type="entry name" value="ATPase_NBD"/>
</dbReference>
<evidence type="ECO:0000259" key="1">
    <source>
        <dbReference type="Pfam" id="PF01968"/>
    </source>
</evidence>
<organism evidence="4 5">
    <name type="scientific">Achromobacter pulmonis</name>
    <dbReference type="NCBI Taxonomy" id="1389932"/>
    <lineage>
        <taxon>Bacteria</taxon>
        <taxon>Pseudomonadati</taxon>
        <taxon>Pseudomonadota</taxon>
        <taxon>Betaproteobacteria</taxon>
        <taxon>Burkholderiales</taxon>
        <taxon>Alcaligenaceae</taxon>
        <taxon>Achromobacter</taxon>
    </lineage>
</organism>
<dbReference type="SUPFAM" id="SSF53067">
    <property type="entry name" value="Actin-like ATPase domain"/>
    <property type="match status" value="1"/>
</dbReference>
<feature type="domain" description="Hydantoinase A/oxoprolinase" evidence="1">
    <location>
        <begin position="202"/>
        <end position="488"/>
    </location>
</feature>
<dbReference type="Pfam" id="PF01968">
    <property type="entry name" value="Hydantoinase_A"/>
    <property type="match status" value="1"/>
</dbReference>
<dbReference type="Pfam" id="PF19278">
    <property type="entry name" value="Hydant_A_C"/>
    <property type="match status" value="1"/>
</dbReference>
<protein>
    <submittedName>
        <fullName evidence="4">5-oxoprolinase</fullName>
    </submittedName>
</protein>
<dbReference type="AlphaFoldDB" id="A0A2N8KI43"/>
<evidence type="ECO:0000259" key="3">
    <source>
        <dbReference type="Pfam" id="PF19278"/>
    </source>
</evidence>
<dbReference type="EMBL" id="POQS01000003">
    <property type="protein sequence ID" value="PND33106.1"/>
    <property type="molecule type" value="Genomic_DNA"/>
</dbReference>
<reference evidence="4 5" key="1">
    <citation type="submission" date="2018-01" db="EMBL/GenBank/DDBJ databases">
        <title>The draft genome of an aniline degradation strain ANB-1.</title>
        <authorList>
            <person name="Zhang L."/>
            <person name="Jiang J."/>
        </authorList>
    </citation>
    <scope>NUCLEOTIDE SEQUENCE [LARGE SCALE GENOMIC DNA]</scope>
    <source>
        <strain evidence="4 5">ANB-1</strain>
    </source>
</reference>
<dbReference type="InterPro" id="IPR008040">
    <property type="entry name" value="Hydant_A_N"/>
</dbReference>